<keyword evidence="6" id="KW-0970">Cilium biogenesis/degradation</keyword>
<feature type="compositionally biased region" description="Polar residues" evidence="10">
    <location>
        <begin position="862"/>
        <end position="871"/>
    </location>
</feature>
<dbReference type="STRING" id="403673.A0A177WG15"/>
<evidence type="ECO:0000256" key="6">
    <source>
        <dbReference type="ARBA" id="ARBA00022794"/>
    </source>
</evidence>
<feature type="compositionally biased region" description="Basic and acidic residues" evidence="10">
    <location>
        <begin position="721"/>
        <end position="737"/>
    </location>
</feature>
<sequence length="1803" mass="201208">MRQPSSHSISESTTNDKSGQRPYVRTVSKATPLELTQDDAASKNTSTATSLFGNQSLGSADIKRRIDELRERRLARASRSSSETPKQRSKATTLPNPQSHPYVKSKSSVFVNISSSDEDDGKTNRDQSSISEQPKQSSDANRWIKSKTLPSTDISMSASKPTTDTQSHTSSLQKQDSNLRQLSNKVVVVDAPTKPMTETLPLQTEANLEISDCIDKMQNHESISGHIGILKASSALETSDMELSSIIQEAHKLESHKDNPHDNKQVYASVSSQESIYDVQDFESGLSDEQISKAVIDVPVTSKQTFSNLDTMSDISSIQNPSIKDETLYKHTSPALLDHFKPSEAPITLFTEPTKSAHIEYESDSFEDADISLQLDTTEDDKEKFFLALKQGSGDRSLDYGALLAQSAIDSSDTNDNSLEANGLTHISEMPKNILEPEKNSSICTVNVSNPIIQSPSVLVEGGEKETTANTLLNPQSVDTQICQDFTHKNSTSSPKDSLAIETKIMSSTVETTNVNPVESADTQSPHLSDFDGVKGHSLTEKQSENSNLVETQMDIEFKTSIESNNSIDADTEFKTMTTKSALEPQKAILESDTNLHVSAFNGVSPTFTEQEVFSTTTALIKAMDDQIANHSRLIQSSSPTDSILAQTEPVIIQTDCINSTPMAGSPDLSPPIALQSKFNFPGKGNDQSYLAFADFLAMNDENDDKHTTFQLNPDSVMAETKPDLDATAKRSATKSREVLKPKFENTSTMTSKSTSKKKSTLASSKIPTLKYDANTSIAKHETNTKKPRPKTALSANGKTHNTNVLGSDGELFQAKKQALNRANARFAGKANNVVSNGLKSRPQSSPARIATKPKNAHADSKQLQSSNHVHSPTKLELNDFANPPSIQKDAAISMSKSDTQKVLFKDSSAQNDHKDDVSFFTRVPTSTPAEPSASTSLNSNAIISNLQASEQPIQQSCRPATDFDLETMRAMKDHIKSLESESIQTENEMNTLREQVEFLERKLSEVQLKNTQTLINDTENPSASVVMMLKAGPNISRKDAETLRKELNEQETLIRGYQNENEKLTTQVKTLRKELKESDQRHYLKQEMLLRENAMLKTMVGGASAGNITSNDDTVESSQGVNSDRNTIGSTVQGNLLPQAGNAPYDPSITRSKTATNRPHQSDFSSVKAQVRIESLEQSLATLRHTSRAIESDLQARIIHLEAQLADANLKLVALESSDPEKLKRLESDFKLRCETYETYIVELEGKLEMYMENMDIVDESRQKSDMQQHVILDLKKEIERLEQVISFLTSQSQRKSDNGTGVKTPRGASKVAPDTVKQIQAGTVRIRELEQQVEKLRREKLELEVDRHTKTIADVTRTPKPPLEETDHVRLLRQRVKKLQTEYEAVVGENNSKTRIMQDEIKRLQMQYEAKIQKLEVIIQDLQASPPGNKIASSTQLKVGTVPQHTQTLEKQSEAATLGTTSDLAESLTLQGQELSSIDSLIGNQREIALSKRILDLQSLVDEQSKRIDQLCRERQRFESETTALIQGKDELIESYRIKIVEQQKEFHHKVFAVDDHARMDEIHAMRLELESTRSELASVRNKLEISEETRRSVQESTISIMRQAQEENAKISRENHEQGIMWLRQEFQKKWNDSNKHEDVTNLHSKIKMLEAELAMLRQTASNTVTGNSDKAVAYQAQIKALEEEVDHFKTLSSTLQSENQRLVSSLSAAKKKWPPAMHHFEALSSRIRELEESARRRETEIAKLLVQHRGDLESKIQMEHRRYQDMVHHKDSEIQGFRKELDKVLQGIKLLRKQNALNQ</sequence>
<comment type="subcellular location">
    <subcellularLocation>
        <location evidence="1">Cytoplasm</location>
        <location evidence="1">Cytoskeleton</location>
        <location evidence="1">Microtubule organizing center</location>
        <location evidence="1">Centrosome</location>
        <location evidence="1">Centriole</location>
    </subcellularLocation>
</comment>
<evidence type="ECO:0000313" key="11">
    <source>
        <dbReference type="EMBL" id="OAJ39069.1"/>
    </source>
</evidence>
<feature type="region of interest" description="Disordered" evidence="10">
    <location>
        <begin position="778"/>
        <end position="805"/>
    </location>
</feature>
<dbReference type="OrthoDB" id="2157184at2759"/>
<keyword evidence="7 9" id="KW-0175">Coiled coil</keyword>
<feature type="coiled-coil region" evidence="9">
    <location>
        <begin position="1174"/>
        <end position="1219"/>
    </location>
</feature>
<feature type="compositionally biased region" description="Polar residues" evidence="10">
    <location>
        <begin position="148"/>
        <end position="179"/>
    </location>
</feature>
<feature type="region of interest" description="Disordered" evidence="10">
    <location>
        <begin position="718"/>
        <end position="737"/>
    </location>
</feature>
<evidence type="ECO:0000256" key="10">
    <source>
        <dbReference type="SAM" id="MobiDB-lite"/>
    </source>
</evidence>
<evidence type="ECO:0000256" key="4">
    <source>
        <dbReference type="ARBA" id="ARBA00022490"/>
    </source>
</evidence>
<feature type="coiled-coil region" evidence="9">
    <location>
        <begin position="1321"/>
        <end position="1427"/>
    </location>
</feature>
<feature type="compositionally biased region" description="Polar residues" evidence="10">
    <location>
        <begin position="1150"/>
        <end position="1166"/>
    </location>
</feature>
<comment type="similarity">
    <text evidence="2">Belongs to the CEP162 family.</text>
</comment>
<dbReference type="VEuPathDB" id="FungiDB:BDEG_22943"/>
<keyword evidence="5" id="KW-0493">Microtubule</keyword>
<feature type="compositionally biased region" description="Polar residues" evidence="10">
    <location>
        <begin position="1294"/>
        <end position="1303"/>
    </location>
</feature>
<evidence type="ECO:0000256" key="5">
    <source>
        <dbReference type="ARBA" id="ARBA00022701"/>
    </source>
</evidence>
<dbReference type="PANTHER" id="PTHR34031:SF1">
    <property type="entry name" value="CENTROSOMAL PROTEIN OF 162 KDA"/>
    <property type="match status" value="1"/>
</dbReference>
<feature type="region of interest" description="Disordered" evidence="10">
    <location>
        <begin position="916"/>
        <end position="937"/>
    </location>
</feature>
<proteinExistence type="inferred from homology"/>
<feature type="compositionally biased region" description="Polar residues" evidence="10">
    <location>
        <begin position="794"/>
        <end position="805"/>
    </location>
</feature>
<feature type="coiled-coil region" evidence="9">
    <location>
        <begin position="1565"/>
        <end position="1592"/>
    </location>
</feature>
<feature type="compositionally biased region" description="Low complexity" evidence="10">
    <location>
        <begin position="925"/>
        <end position="937"/>
    </location>
</feature>
<organism evidence="11 12">
    <name type="scientific">Batrachochytrium dendrobatidis (strain JEL423)</name>
    <dbReference type="NCBI Taxonomy" id="403673"/>
    <lineage>
        <taxon>Eukaryota</taxon>
        <taxon>Fungi</taxon>
        <taxon>Fungi incertae sedis</taxon>
        <taxon>Chytridiomycota</taxon>
        <taxon>Chytridiomycota incertae sedis</taxon>
        <taxon>Chytridiomycetes</taxon>
        <taxon>Rhizophydiales</taxon>
        <taxon>Rhizophydiales incertae sedis</taxon>
        <taxon>Batrachochytrium</taxon>
    </lineage>
</organism>
<feature type="compositionally biased region" description="Polar residues" evidence="10">
    <location>
        <begin position="90"/>
        <end position="99"/>
    </location>
</feature>
<feature type="compositionally biased region" description="Polar residues" evidence="10">
    <location>
        <begin position="1107"/>
        <end position="1137"/>
    </location>
</feature>
<feature type="coiled-coil region" evidence="9">
    <location>
        <begin position="1496"/>
        <end position="1523"/>
    </location>
</feature>
<dbReference type="GO" id="GO:0005814">
    <property type="term" value="C:centriole"/>
    <property type="evidence" value="ECO:0007669"/>
    <property type="project" value="UniProtKB-SubCell"/>
</dbReference>
<feature type="compositionally biased region" description="Basic and acidic residues" evidence="10">
    <location>
        <begin position="61"/>
        <end position="74"/>
    </location>
</feature>
<evidence type="ECO:0000256" key="2">
    <source>
        <dbReference type="ARBA" id="ARBA00009485"/>
    </source>
</evidence>
<reference evidence="11 12" key="1">
    <citation type="submission" date="2006-10" db="EMBL/GenBank/DDBJ databases">
        <title>The Genome Sequence of Batrachochytrium dendrobatidis JEL423.</title>
        <authorList>
            <consortium name="The Broad Institute Genome Sequencing Platform"/>
            <person name="Birren B."/>
            <person name="Lander E."/>
            <person name="Galagan J."/>
            <person name="Cuomo C."/>
            <person name="Devon K."/>
            <person name="Jaffe D."/>
            <person name="Butler J."/>
            <person name="Alvarez P."/>
            <person name="Gnerre S."/>
            <person name="Grabherr M."/>
            <person name="Kleber M."/>
            <person name="Mauceli E."/>
            <person name="Brockman W."/>
            <person name="Young S."/>
            <person name="LaButti K."/>
            <person name="Sykes S."/>
            <person name="DeCaprio D."/>
            <person name="Crawford M."/>
            <person name="Koehrsen M."/>
            <person name="Engels R."/>
            <person name="Montgomery P."/>
            <person name="Pearson M."/>
            <person name="Howarth C."/>
            <person name="Larson L."/>
            <person name="White J."/>
            <person name="O'Leary S."/>
            <person name="Kodira C."/>
            <person name="Zeng Q."/>
            <person name="Yandava C."/>
            <person name="Alvarado L."/>
            <person name="Longcore J."/>
            <person name="James T."/>
        </authorList>
    </citation>
    <scope>NUCLEOTIDE SEQUENCE [LARGE SCALE GENOMIC DNA]</scope>
    <source>
        <strain evidence="11 12">JEL423</strain>
    </source>
</reference>
<evidence type="ECO:0000256" key="3">
    <source>
        <dbReference type="ARBA" id="ARBA00021406"/>
    </source>
</evidence>
<evidence type="ECO:0000256" key="7">
    <source>
        <dbReference type="ARBA" id="ARBA00023054"/>
    </source>
</evidence>
<evidence type="ECO:0000256" key="8">
    <source>
        <dbReference type="ARBA" id="ARBA00023212"/>
    </source>
</evidence>
<feature type="coiled-coil region" evidence="9">
    <location>
        <begin position="1041"/>
        <end position="1082"/>
    </location>
</feature>
<feature type="region of interest" description="Disordered" evidence="10">
    <location>
        <begin position="834"/>
        <end position="885"/>
    </location>
</feature>
<evidence type="ECO:0000256" key="1">
    <source>
        <dbReference type="ARBA" id="ARBA00004114"/>
    </source>
</evidence>
<dbReference type="GO" id="GO:0005879">
    <property type="term" value="C:axonemal microtubule"/>
    <property type="evidence" value="ECO:0007669"/>
    <property type="project" value="TreeGrafter"/>
</dbReference>
<feature type="compositionally biased region" description="Polar residues" evidence="10">
    <location>
        <begin position="834"/>
        <end position="847"/>
    </location>
</feature>
<gene>
    <name evidence="11" type="ORF">BDEG_22943</name>
</gene>
<dbReference type="EMBL" id="DS022302">
    <property type="protein sequence ID" value="OAJ39069.1"/>
    <property type="molecule type" value="Genomic_DNA"/>
</dbReference>
<feature type="compositionally biased region" description="Polar residues" evidence="10">
    <location>
        <begin position="1"/>
        <end position="17"/>
    </location>
</feature>
<feature type="compositionally biased region" description="Low complexity" evidence="10">
    <location>
        <begin position="104"/>
        <end position="115"/>
    </location>
</feature>
<keyword evidence="8" id="KW-0206">Cytoskeleton</keyword>
<feature type="coiled-coil region" evidence="9">
    <location>
        <begin position="969"/>
        <end position="1010"/>
    </location>
</feature>
<accession>A0A177WG15</accession>
<name>A0A177WG15_BATDL</name>
<dbReference type="Proteomes" id="UP000077115">
    <property type="component" value="Unassembled WGS sequence"/>
</dbReference>
<evidence type="ECO:0000313" key="12">
    <source>
        <dbReference type="Proteomes" id="UP000077115"/>
    </source>
</evidence>
<protein>
    <recommendedName>
        <fullName evidence="3">Centrosomal protein of 162 kDa</fullName>
    </recommendedName>
</protein>
<feature type="region of interest" description="Disordered" evidence="10">
    <location>
        <begin position="1294"/>
        <end position="1317"/>
    </location>
</feature>
<feature type="region of interest" description="Disordered" evidence="10">
    <location>
        <begin position="742"/>
        <end position="764"/>
    </location>
</feature>
<feature type="compositionally biased region" description="Polar residues" evidence="10">
    <location>
        <begin position="126"/>
        <end position="140"/>
    </location>
</feature>
<dbReference type="InterPro" id="IPR038774">
    <property type="entry name" value="CEP162-like"/>
</dbReference>
<reference evidence="11 12" key="2">
    <citation type="submission" date="2016-05" db="EMBL/GenBank/DDBJ databases">
        <title>Lineage-specific infection strategies underlie the spectrum of fungal disease in amphibians.</title>
        <authorList>
            <person name="Cuomo C.A."/>
            <person name="Farrer R.A."/>
            <person name="James T."/>
            <person name="Longcore J."/>
            <person name="Birren B."/>
        </authorList>
    </citation>
    <scope>NUCLEOTIDE SEQUENCE [LARGE SCALE GENOMIC DNA]</scope>
    <source>
        <strain evidence="11 12">JEL423</strain>
    </source>
</reference>
<dbReference type="PANTHER" id="PTHR34031">
    <property type="entry name" value="CENTROSOMAL PROTEIN OF 162 KDA"/>
    <property type="match status" value="1"/>
</dbReference>
<dbReference type="GO" id="GO:0060271">
    <property type="term" value="P:cilium assembly"/>
    <property type="evidence" value="ECO:0007669"/>
    <property type="project" value="TreeGrafter"/>
</dbReference>
<feature type="compositionally biased region" description="Polar residues" evidence="10">
    <location>
        <begin position="42"/>
        <end position="58"/>
    </location>
</feature>
<feature type="coiled-coil region" evidence="9">
    <location>
        <begin position="1643"/>
        <end position="1751"/>
    </location>
</feature>
<feature type="region of interest" description="Disordered" evidence="10">
    <location>
        <begin position="1"/>
        <end position="179"/>
    </location>
</feature>
<evidence type="ECO:0000256" key="9">
    <source>
        <dbReference type="SAM" id="Coils"/>
    </source>
</evidence>
<keyword evidence="4" id="KW-0963">Cytoplasm</keyword>
<feature type="region of interest" description="Disordered" evidence="10">
    <location>
        <begin position="1106"/>
        <end position="1166"/>
    </location>
</feature>